<gene>
    <name evidence="2" type="ORF">QC825_13705</name>
</gene>
<sequence length="69" mass="7579">MSNDLHITTEAAKLAPPAVVSALHWGGMTPSSWVTVLTLLYLALQLGLLVPKYVEAIRTWWHRRPGGDA</sequence>
<keyword evidence="3" id="KW-1185">Reference proteome</keyword>
<keyword evidence="1" id="KW-0812">Transmembrane</keyword>
<proteinExistence type="predicted"/>
<feature type="transmembrane region" description="Helical" evidence="1">
    <location>
        <begin position="33"/>
        <end position="54"/>
    </location>
</feature>
<accession>A0ABU1GYK5</accession>
<keyword evidence="1" id="KW-0472">Membrane</keyword>
<evidence type="ECO:0000313" key="2">
    <source>
        <dbReference type="EMBL" id="MDR5897124.1"/>
    </source>
</evidence>
<reference evidence="2 3" key="1">
    <citation type="submission" date="2023-04" db="EMBL/GenBank/DDBJ databases">
        <title>A long-awaited taxogenomic arrangement of the family Halomonadaceae.</title>
        <authorList>
            <person name="De La Haba R."/>
            <person name="Chuvochina M."/>
            <person name="Wittouck S."/>
            <person name="Arahal D.R."/>
            <person name="Sanchez-Porro C."/>
            <person name="Hugenholtz P."/>
            <person name="Ventosa A."/>
        </authorList>
    </citation>
    <scope>NUCLEOTIDE SEQUENCE [LARGE SCALE GENOMIC DNA]</scope>
    <source>
        <strain evidence="2 3">DSM 22428</strain>
    </source>
</reference>
<comment type="caution">
    <text evidence="2">The sequence shown here is derived from an EMBL/GenBank/DDBJ whole genome shotgun (WGS) entry which is preliminary data.</text>
</comment>
<dbReference type="RefSeq" id="WP_251595036.1">
    <property type="nucleotide sequence ID" value="NZ_JAMLJI010000004.1"/>
</dbReference>
<protein>
    <recommendedName>
        <fullName evidence="4">Holin</fullName>
    </recommendedName>
</protein>
<evidence type="ECO:0008006" key="4">
    <source>
        <dbReference type="Google" id="ProtNLM"/>
    </source>
</evidence>
<evidence type="ECO:0000256" key="1">
    <source>
        <dbReference type="SAM" id="Phobius"/>
    </source>
</evidence>
<dbReference type="Proteomes" id="UP001269375">
    <property type="component" value="Unassembled WGS sequence"/>
</dbReference>
<name>A0ABU1GYK5_9GAMM</name>
<organism evidence="2 3">
    <name type="scientific">Larsenimonas suaedae</name>
    <dbReference type="NCBI Taxonomy" id="1851019"/>
    <lineage>
        <taxon>Bacteria</taxon>
        <taxon>Pseudomonadati</taxon>
        <taxon>Pseudomonadota</taxon>
        <taxon>Gammaproteobacteria</taxon>
        <taxon>Oceanospirillales</taxon>
        <taxon>Halomonadaceae</taxon>
        <taxon>Larsenimonas</taxon>
    </lineage>
</organism>
<evidence type="ECO:0000313" key="3">
    <source>
        <dbReference type="Proteomes" id="UP001269375"/>
    </source>
</evidence>
<dbReference type="EMBL" id="JARWAO010000008">
    <property type="protein sequence ID" value="MDR5897124.1"/>
    <property type="molecule type" value="Genomic_DNA"/>
</dbReference>
<keyword evidence="1" id="KW-1133">Transmembrane helix</keyword>